<evidence type="ECO:0000256" key="2">
    <source>
        <dbReference type="ARBA" id="ARBA00004629"/>
    </source>
</evidence>
<dbReference type="SUPFAM" id="SSF56112">
    <property type="entry name" value="Protein kinase-like (PK-like)"/>
    <property type="match status" value="1"/>
</dbReference>
<dbReference type="Proteomes" id="UP000019118">
    <property type="component" value="Unassembled WGS sequence"/>
</dbReference>
<keyword evidence="4" id="KW-0158">Chromosome</keyword>
<reference evidence="28" key="2">
    <citation type="submission" date="2024-08" db="UniProtKB">
        <authorList>
            <consortium name="EnsemblMetazoa"/>
        </authorList>
    </citation>
    <scope>IDENTIFICATION</scope>
</reference>
<feature type="compositionally biased region" description="Basic residues" evidence="26">
    <location>
        <begin position="300"/>
        <end position="310"/>
    </location>
</feature>
<evidence type="ECO:0000256" key="8">
    <source>
        <dbReference type="ARBA" id="ARBA00022664"/>
    </source>
</evidence>
<feature type="compositionally biased region" description="Basic and acidic residues" evidence="26">
    <location>
        <begin position="201"/>
        <end position="299"/>
    </location>
</feature>
<feature type="compositionally biased region" description="Basic and acidic residues" evidence="26">
    <location>
        <begin position="353"/>
        <end position="366"/>
    </location>
</feature>
<evidence type="ECO:0000256" key="24">
    <source>
        <dbReference type="ARBA" id="ARBA00048977"/>
    </source>
</evidence>
<dbReference type="AlphaFoldDB" id="A0AAR5PG71"/>
<evidence type="ECO:0000256" key="15">
    <source>
        <dbReference type="ARBA" id="ARBA00022843"/>
    </source>
</evidence>
<dbReference type="InterPro" id="IPR050494">
    <property type="entry name" value="Ser_Thr_dual-spec_kinase"/>
</dbReference>
<comment type="similarity">
    <text evidence="19">Belongs to the protein kinase superfamily. CMGC Ser/Thr protein kinase family.</text>
</comment>
<dbReference type="RefSeq" id="XP_019760054.1">
    <property type="nucleotide sequence ID" value="XM_019904495.2"/>
</dbReference>
<feature type="compositionally biased region" description="Basic and acidic residues" evidence="26">
    <location>
        <begin position="444"/>
        <end position="457"/>
    </location>
</feature>
<dbReference type="CTD" id="8899"/>
<evidence type="ECO:0000256" key="6">
    <source>
        <dbReference type="ARBA" id="ARBA00022527"/>
    </source>
</evidence>
<dbReference type="InterPro" id="IPR008271">
    <property type="entry name" value="Ser/Thr_kinase_AS"/>
</dbReference>
<keyword evidence="5" id="KW-1017">Isopeptide bond</keyword>
<dbReference type="EnsemblMetazoa" id="XM_019904496.1">
    <property type="protein sequence ID" value="XP_019760055.1"/>
    <property type="gene ID" value="LOC109537667"/>
</dbReference>
<evidence type="ECO:0000256" key="17">
    <source>
        <dbReference type="ARBA" id="ARBA00023187"/>
    </source>
</evidence>
<evidence type="ECO:0000256" key="9">
    <source>
        <dbReference type="ARBA" id="ARBA00022679"/>
    </source>
</evidence>
<feature type="compositionally biased region" description="Basic and acidic residues" evidence="26">
    <location>
        <begin position="31"/>
        <end position="40"/>
    </location>
</feature>
<dbReference type="GO" id="GO:0005524">
    <property type="term" value="F:ATP binding"/>
    <property type="evidence" value="ECO:0007669"/>
    <property type="project" value="UniProtKB-KW"/>
</dbReference>
<keyword evidence="8" id="KW-0507">mRNA processing</keyword>
<feature type="compositionally biased region" description="Low complexity" evidence="26">
    <location>
        <begin position="402"/>
        <end position="415"/>
    </location>
</feature>
<dbReference type="GeneID" id="109537667"/>
<reference evidence="29" key="1">
    <citation type="journal article" date="2013" name="Genome Biol.">
        <title>Draft genome of the mountain pine beetle, Dendroctonus ponderosae Hopkins, a major forest pest.</title>
        <authorList>
            <person name="Keeling C.I."/>
            <person name="Yuen M.M."/>
            <person name="Liao N.Y."/>
            <person name="Docking T.R."/>
            <person name="Chan S.K."/>
            <person name="Taylor G.A."/>
            <person name="Palmquist D.L."/>
            <person name="Jackman S.D."/>
            <person name="Nguyen A."/>
            <person name="Li M."/>
            <person name="Henderson H."/>
            <person name="Janes J.K."/>
            <person name="Zhao Y."/>
            <person name="Pandoh P."/>
            <person name="Moore R."/>
            <person name="Sperling F.A."/>
            <person name="Huber D.P."/>
            <person name="Birol I."/>
            <person name="Jones S.J."/>
            <person name="Bohlmann J."/>
        </authorList>
    </citation>
    <scope>NUCLEOTIDE SEQUENCE</scope>
</reference>
<dbReference type="InterPro" id="IPR044092">
    <property type="entry name" value="STKc_PRP4"/>
</dbReference>
<feature type="compositionally biased region" description="Basic residues" evidence="26">
    <location>
        <begin position="14"/>
        <end position="30"/>
    </location>
</feature>
<evidence type="ECO:0000256" key="13">
    <source>
        <dbReference type="ARBA" id="ARBA00022838"/>
    </source>
</evidence>
<feature type="compositionally biased region" description="Polar residues" evidence="26">
    <location>
        <begin position="473"/>
        <end position="482"/>
    </location>
</feature>
<keyword evidence="16" id="KW-0007">Acetylation</keyword>
<keyword evidence="18" id="KW-0539">Nucleus</keyword>
<keyword evidence="7" id="KW-0597">Phosphoprotein</keyword>
<feature type="region of interest" description="Disordered" evidence="26">
    <location>
        <begin position="1"/>
        <end position="70"/>
    </location>
</feature>
<dbReference type="EnsemblMetazoa" id="XM_019904495.1">
    <property type="protein sequence ID" value="XP_019760054.1"/>
    <property type="gene ID" value="LOC109537667"/>
</dbReference>
<feature type="domain" description="Protein kinase" evidence="27">
    <location>
        <begin position="517"/>
        <end position="833"/>
    </location>
</feature>
<evidence type="ECO:0000256" key="19">
    <source>
        <dbReference type="ARBA" id="ARBA00023596"/>
    </source>
</evidence>
<evidence type="ECO:0000256" key="11">
    <source>
        <dbReference type="ARBA" id="ARBA00022741"/>
    </source>
</evidence>
<keyword evidence="11" id="KW-0547">Nucleotide-binding</keyword>
<evidence type="ECO:0000256" key="1">
    <source>
        <dbReference type="ARBA" id="ARBA00004123"/>
    </source>
</evidence>
<proteinExistence type="inferred from homology"/>
<dbReference type="RefSeq" id="XP_019760055.1">
    <property type="nucleotide sequence ID" value="XM_019904496.2"/>
</dbReference>
<evidence type="ECO:0000256" key="3">
    <source>
        <dbReference type="ARBA" id="ARBA00012513"/>
    </source>
</evidence>
<dbReference type="GO" id="GO:0000776">
    <property type="term" value="C:kinetochore"/>
    <property type="evidence" value="ECO:0007669"/>
    <property type="project" value="UniProtKB-KW"/>
</dbReference>
<dbReference type="GO" id="GO:0045292">
    <property type="term" value="P:mRNA cis splicing, via spliceosome"/>
    <property type="evidence" value="ECO:0007669"/>
    <property type="project" value="InterPro"/>
</dbReference>
<accession>A0AAR5PG71</accession>
<dbReference type="CDD" id="cd14135">
    <property type="entry name" value="STKc_PRP4"/>
    <property type="match status" value="1"/>
</dbReference>
<evidence type="ECO:0000313" key="29">
    <source>
        <dbReference type="Proteomes" id="UP000019118"/>
    </source>
</evidence>
<feature type="compositionally biased region" description="Basic residues" evidence="26">
    <location>
        <begin position="41"/>
        <end position="53"/>
    </location>
</feature>
<evidence type="ECO:0000256" key="26">
    <source>
        <dbReference type="SAM" id="MobiDB-lite"/>
    </source>
</evidence>
<keyword evidence="13" id="KW-0995">Kinetochore</keyword>
<dbReference type="GO" id="GO:0004674">
    <property type="term" value="F:protein serine/threonine kinase activity"/>
    <property type="evidence" value="ECO:0007669"/>
    <property type="project" value="UniProtKB-KW"/>
</dbReference>
<dbReference type="FunFam" id="3.30.200.20:FF:000123">
    <property type="entry name" value="serine/threonine-protein kinase PRP4 homolog"/>
    <property type="match status" value="1"/>
</dbReference>
<dbReference type="EC" id="2.7.11.1" evidence="3"/>
<evidence type="ECO:0000259" key="27">
    <source>
        <dbReference type="PROSITE" id="PS50011"/>
    </source>
</evidence>
<comment type="subunit">
    <text evidence="22">Interacts with CLK1 C-terminus. Associates with the U5 snRNP and NCOR1 deacetylase complexes. Identified in the spliceosome C complex.</text>
</comment>
<keyword evidence="25" id="KW-0175">Coiled coil</keyword>
<name>A0AAR5PG71_DENPD</name>
<evidence type="ECO:0000256" key="18">
    <source>
        <dbReference type="ARBA" id="ARBA00023242"/>
    </source>
</evidence>
<evidence type="ECO:0000313" key="28">
    <source>
        <dbReference type="EnsemblMetazoa" id="XP_019760055.1"/>
    </source>
</evidence>
<keyword evidence="15" id="KW-0832">Ubl conjugation</keyword>
<dbReference type="InterPro" id="IPR000719">
    <property type="entry name" value="Prot_kinase_dom"/>
</dbReference>
<feature type="region of interest" description="Disordered" evidence="26">
    <location>
        <begin position="473"/>
        <end position="494"/>
    </location>
</feature>
<evidence type="ECO:0000256" key="16">
    <source>
        <dbReference type="ARBA" id="ARBA00022990"/>
    </source>
</evidence>
<dbReference type="GO" id="GO:0005681">
    <property type="term" value="C:spliceosomal complex"/>
    <property type="evidence" value="ECO:0007669"/>
    <property type="project" value="UniProtKB-KW"/>
</dbReference>
<dbReference type="KEGG" id="dpa:109537667"/>
<feature type="compositionally biased region" description="Acidic residues" evidence="26">
    <location>
        <begin position="332"/>
        <end position="352"/>
    </location>
</feature>
<evidence type="ECO:0000256" key="4">
    <source>
        <dbReference type="ARBA" id="ARBA00022454"/>
    </source>
</evidence>
<comment type="subcellular location">
    <subcellularLocation>
        <location evidence="2">Chromosome</location>
        <location evidence="2">Centromere</location>
        <location evidence="2">Kinetochore</location>
    </subcellularLocation>
    <subcellularLocation>
        <location evidence="1">Nucleus</location>
    </subcellularLocation>
</comment>
<keyword evidence="9" id="KW-0808">Transferase</keyword>
<dbReference type="Gene3D" id="1.10.510.10">
    <property type="entry name" value="Transferase(Phosphotransferase) domain 1"/>
    <property type="match status" value="1"/>
</dbReference>
<evidence type="ECO:0000256" key="14">
    <source>
        <dbReference type="ARBA" id="ARBA00022840"/>
    </source>
</evidence>
<comment type="catalytic activity">
    <reaction evidence="24">
        <text>L-seryl-[protein] + ATP = O-phospho-L-seryl-[protein] + ADP + H(+)</text>
        <dbReference type="Rhea" id="RHEA:17989"/>
        <dbReference type="Rhea" id="RHEA-COMP:9863"/>
        <dbReference type="Rhea" id="RHEA-COMP:11604"/>
        <dbReference type="ChEBI" id="CHEBI:15378"/>
        <dbReference type="ChEBI" id="CHEBI:29999"/>
        <dbReference type="ChEBI" id="CHEBI:30616"/>
        <dbReference type="ChEBI" id="CHEBI:83421"/>
        <dbReference type="ChEBI" id="CHEBI:456216"/>
        <dbReference type="EC" id="2.7.11.1"/>
    </reaction>
    <physiologicalReaction direction="left-to-right" evidence="24">
        <dbReference type="Rhea" id="RHEA:17990"/>
    </physiologicalReaction>
</comment>
<keyword evidence="6" id="KW-0723">Serine/threonine-protein kinase</keyword>
<organism evidence="28 29">
    <name type="scientific">Dendroctonus ponderosae</name>
    <name type="common">Mountain pine beetle</name>
    <dbReference type="NCBI Taxonomy" id="77166"/>
    <lineage>
        <taxon>Eukaryota</taxon>
        <taxon>Metazoa</taxon>
        <taxon>Ecdysozoa</taxon>
        <taxon>Arthropoda</taxon>
        <taxon>Hexapoda</taxon>
        <taxon>Insecta</taxon>
        <taxon>Pterygota</taxon>
        <taxon>Neoptera</taxon>
        <taxon>Endopterygota</taxon>
        <taxon>Coleoptera</taxon>
        <taxon>Polyphaga</taxon>
        <taxon>Cucujiformia</taxon>
        <taxon>Curculionidae</taxon>
        <taxon>Scolytinae</taxon>
        <taxon>Dendroctonus</taxon>
    </lineage>
</organism>
<dbReference type="PANTHER" id="PTHR24058:SF103">
    <property type="entry name" value="SERINE_THREONINE-PROTEIN KINASE PRP4 HOMOLOG"/>
    <property type="match status" value="1"/>
</dbReference>
<dbReference type="PROSITE" id="PS00108">
    <property type="entry name" value="PROTEIN_KINASE_ST"/>
    <property type="match status" value="1"/>
</dbReference>
<comment type="catalytic activity">
    <reaction evidence="23">
        <text>L-threonyl-[protein] + ATP = O-phospho-L-threonyl-[protein] + ADP + H(+)</text>
        <dbReference type="Rhea" id="RHEA:46608"/>
        <dbReference type="Rhea" id="RHEA-COMP:11060"/>
        <dbReference type="Rhea" id="RHEA-COMP:11605"/>
        <dbReference type="ChEBI" id="CHEBI:15378"/>
        <dbReference type="ChEBI" id="CHEBI:30013"/>
        <dbReference type="ChEBI" id="CHEBI:30616"/>
        <dbReference type="ChEBI" id="CHEBI:61977"/>
        <dbReference type="ChEBI" id="CHEBI:456216"/>
        <dbReference type="EC" id="2.7.11.1"/>
    </reaction>
    <physiologicalReaction direction="left-to-right" evidence="23">
        <dbReference type="Rhea" id="RHEA:46609"/>
    </physiologicalReaction>
</comment>
<dbReference type="SMART" id="SM00220">
    <property type="entry name" value="S_TKc"/>
    <property type="match status" value="1"/>
</dbReference>
<feature type="compositionally biased region" description="Basic and acidic residues" evidence="26">
    <location>
        <begin position="311"/>
        <end position="331"/>
    </location>
</feature>
<protein>
    <recommendedName>
        <fullName evidence="20">Serine/threonine-protein kinase PRP4 homolog</fullName>
        <ecNumber evidence="3">2.7.11.1</ecNumber>
    </recommendedName>
    <alternativeName>
        <fullName evidence="21">PRP4 pre-mRNA-processing factor 4 homolog</fullName>
    </alternativeName>
</protein>
<evidence type="ECO:0000256" key="7">
    <source>
        <dbReference type="ARBA" id="ARBA00022553"/>
    </source>
</evidence>
<keyword evidence="14" id="KW-0067">ATP-binding</keyword>
<evidence type="ECO:0000256" key="5">
    <source>
        <dbReference type="ARBA" id="ARBA00022499"/>
    </source>
</evidence>
<dbReference type="PROSITE" id="PS50011">
    <property type="entry name" value="PROTEIN_KINASE_DOM"/>
    <property type="match status" value="1"/>
</dbReference>
<dbReference type="FunFam" id="1.10.510.10:FF:000078">
    <property type="entry name" value="Serine/threonine-protein kinase PRP4 homolog"/>
    <property type="match status" value="1"/>
</dbReference>
<evidence type="ECO:0000256" key="25">
    <source>
        <dbReference type="SAM" id="Coils"/>
    </source>
</evidence>
<dbReference type="PANTHER" id="PTHR24058">
    <property type="entry name" value="DUAL SPECIFICITY PROTEIN KINASE"/>
    <property type="match status" value="1"/>
</dbReference>
<dbReference type="InterPro" id="IPR011009">
    <property type="entry name" value="Kinase-like_dom_sf"/>
</dbReference>
<feature type="coiled-coil region" evidence="25">
    <location>
        <begin position="137"/>
        <end position="164"/>
    </location>
</feature>
<sequence length="837" mass="96837">MDKKVTVCEATKSPSRKKSKKEHKHKHKKHSAAEKPEKDKQKKHKKHKKHKHKDREPTTPEATDHYTPERVVKLNDPMINGNSKVSLQPPTVVDDVAEYILEGLVEKPASVEGISSEENSVDVPEQDCDSDAIDMNVIEADMDLEELMKQKELLQAQLASAFVDEGAKEKNGAKNQTVVIEDEIINLLDSDEEPEKKKSKRDLPRPRERIRDKDRRIKELLEKDKQREKERQRDKEHDRMRNRERSRDNRHSNEKPRDGFHRDLRDYHRYRDNQKWDPRSRDNRERDRDRDRKTNTERDRKRRDRNRKKGKDHDKFKDSLSEGQSKTKEDSSDSDVQIELDIDIIDDEDEEAIIEKRRKEREELMKRLGAGNDDSNTNSSQQSSPQQEEQKPEPPANIEQIKNGSNKDSSDSSKGPTKTHESKASSNSSLEEESLTPPLLPNMKPKEPEKKTDVKGAKRAEWDMFSEQDVFKHNTNSPSTIVKSKGSGAENPALTDNWDDAEGYYRVRIGEILDTRYMVYGYTGQGVFSNVVRARDQARGNQDVAVKIIRNNEIMHKTGLKELEILKKLNDADPEDKMHCLRLIRHFFHKQHLCMVFEPLAMNLREVLKKYGKNVGLHIKAVRSYTQQLLLALKLLKKTGILHADIKPDNILVNDSKLVLKLCDFGSASKINENEITPYLVSRFYRAPEIILGMPYDYAIDMWSAACTIYELYAGRILFSGKSNNQMLKFFMDLKGKFPNKVIRRGAFKEQHFDSNCNFLYHEIDKVTEREKVVVMTVVKVNRDLQAELVAGQALPPDQLKKVTQLKDLLEKALAIDPAKRISLNNALTHPFIQDKI</sequence>
<evidence type="ECO:0000256" key="23">
    <source>
        <dbReference type="ARBA" id="ARBA00048659"/>
    </source>
</evidence>
<feature type="region of interest" description="Disordered" evidence="26">
    <location>
        <begin position="188"/>
        <end position="457"/>
    </location>
</feature>
<keyword evidence="29" id="KW-1185">Reference proteome</keyword>
<evidence type="ECO:0000256" key="22">
    <source>
        <dbReference type="ARBA" id="ARBA00046964"/>
    </source>
</evidence>
<evidence type="ECO:0000256" key="20">
    <source>
        <dbReference type="ARBA" id="ARBA00023637"/>
    </source>
</evidence>
<evidence type="ECO:0000256" key="21">
    <source>
        <dbReference type="ARBA" id="ARBA00031858"/>
    </source>
</evidence>
<evidence type="ECO:0000256" key="12">
    <source>
        <dbReference type="ARBA" id="ARBA00022777"/>
    </source>
</evidence>
<feature type="compositionally biased region" description="Basic and acidic residues" evidence="26">
    <location>
        <begin position="54"/>
        <end position="70"/>
    </location>
</feature>
<dbReference type="Gene3D" id="3.30.200.20">
    <property type="entry name" value="Phosphorylase Kinase, domain 1"/>
    <property type="match status" value="1"/>
</dbReference>
<keyword evidence="17" id="KW-0508">mRNA splicing</keyword>
<keyword evidence="10" id="KW-0747">Spliceosome</keyword>
<keyword evidence="12" id="KW-0418">Kinase</keyword>
<dbReference type="Pfam" id="PF00069">
    <property type="entry name" value="Pkinase"/>
    <property type="match status" value="1"/>
</dbReference>
<evidence type="ECO:0000256" key="10">
    <source>
        <dbReference type="ARBA" id="ARBA00022728"/>
    </source>
</evidence>